<protein>
    <submittedName>
        <fullName evidence="2">Uncharacterized protein</fullName>
    </submittedName>
</protein>
<keyword evidence="3" id="KW-1185">Reference proteome</keyword>
<evidence type="ECO:0000256" key="1">
    <source>
        <dbReference type="SAM" id="SignalP"/>
    </source>
</evidence>
<dbReference type="EMBL" id="JAPNKE010000002">
    <property type="protein sequence ID" value="MCY1013528.1"/>
    <property type="molecule type" value="Genomic_DNA"/>
</dbReference>
<reference evidence="2" key="1">
    <citation type="submission" date="2022-11" db="EMBL/GenBank/DDBJ databases">
        <title>Minimal conservation of predation-associated metabolite biosynthetic gene clusters underscores biosynthetic potential of Myxococcota including descriptions for ten novel species: Archangium lansinium sp. nov., Myxococcus landrumus sp. nov., Nannocystis bai.</title>
        <authorList>
            <person name="Ahearne A."/>
            <person name="Stevens C."/>
            <person name="Phillips K."/>
        </authorList>
    </citation>
    <scope>NUCLEOTIDE SEQUENCE</scope>
    <source>
        <strain evidence="2">Na p29</strain>
    </source>
</reference>
<comment type="caution">
    <text evidence="2">The sequence shown here is derived from an EMBL/GenBank/DDBJ whole genome shotgun (WGS) entry which is preliminary data.</text>
</comment>
<dbReference type="RefSeq" id="WP_267777546.1">
    <property type="nucleotide sequence ID" value="NZ_JAPNKE010000002.1"/>
</dbReference>
<dbReference type="Proteomes" id="UP001150924">
    <property type="component" value="Unassembled WGS sequence"/>
</dbReference>
<feature type="signal peptide" evidence="1">
    <location>
        <begin position="1"/>
        <end position="28"/>
    </location>
</feature>
<sequence>MRLSQLWSMMAVVVAFGGVGLASQTAAAICCSAPICQREEPPPLCGWCDLECVEGEQMSAVPELVYDEVEGLCYETDGAEAVPCESGDSAGEQAK</sequence>
<evidence type="ECO:0000313" key="2">
    <source>
        <dbReference type="EMBL" id="MCY1013528.1"/>
    </source>
</evidence>
<keyword evidence="1" id="KW-0732">Signal</keyword>
<feature type="chain" id="PRO_5040789415" evidence="1">
    <location>
        <begin position="29"/>
        <end position="95"/>
    </location>
</feature>
<dbReference type="AlphaFoldDB" id="A0A9X3J4W3"/>
<gene>
    <name evidence="2" type="ORF">OV079_49980</name>
</gene>
<proteinExistence type="predicted"/>
<evidence type="ECO:0000313" key="3">
    <source>
        <dbReference type="Proteomes" id="UP001150924"/>
    </source>
</evidence>
<organism evidence="2 3">
    <name type="scientific">Nannocystis pusilla</name>
    <dbReference type="NCBI Taxonomy" id="889268"/>
    <lineage>
        <taxon>Bacteria</taxon>
        <taxon>Pseudomonadati</taxon>
        <taxon>Myxococcota</taxon>
        <taxon>Polyangia</taxon>
        <taxon>Nannocystales</taxon>
        <taxon>Nannocystaceae</taxon>
        <taxon>Nannocystis</taxon>
    </lineage>
</organism>
<accession>A0A9X3J4W3</accession>
<name>A0A9X3J4W3_9BACT</name>